<dbReference type="AlphaFoldDB" id="A0A9F7QY58"/>
<feature type="compositionally biased region" description="Polar residues" evidence="1">
    <location>
        <begin position="137"/>
        <end position="156"/>
    </location>
</feature>
<evidence type="ECO:0000256" key="1">
    <source>
        <dbReference type="SAM" id="MobiDB-lite"/>
    </source>
</evidence>
<gene>
    <name evidence="3" type="primary">LOC128629229</name>
</gene>
<keyword evidence="2" id="KW-1185">Reference proteome</keyword>
<name>A0A9F7QY58_ICTPU</name>
<dbReference type="RefSeq" id="XP_053532300.1">
    <property type="nucleotide sequence ID" value="XM_053676325.1"/>
</dbReference>
<protein>
    <submittedName>
        <fullName evidence="3">Uncharacterized protein LOC128629229</fullName>
    </submittedName>
</protein>
<dbReference type="OrthoDB" id="8939597at2759"/>
<proteinExistence type="predicted"/>
<feature type="region of interest" description="Disordered" evidence="1">
    <location>
        <begin position="34"/>
        <end position="64"/>
    </location>
</feature>
<dbReference type="Proteomes" id="UP000221080">
    <property type="component" value="Chromosome 26"/>
</dbReference>
<feature type="region of interest" description="Disordered" evidence="1">
    <location>
        <begin position="121"/>
        <end position="157"/>
    </location>
</feature>
<accession>A0A9F7QY58</accession>
<evidence type="ECO:0000313" key="2">
    <source>
        <dbReference type="Proteomes" id="UP000221080"/>
    </source>
</evidence>
<dbReference type="KEGG" id="ipu:128629229"/>
<feature type="compositionally biased region" description="Basic and acidic residues" evidence="1">
    <location>
        <begin position="36"/>
        <end position="49"/>
    </location>
</feature>
<reference evidence="2" key="1">
    <citation type="journal article" date="2016" name="Nat. Commun.">
        <title>The channel catfish genome sequence provides insights into the evolution of scale formation in teleosts.</title>
        <authorList>
            <person name="Liu Z."/>
            <person name="Liu S."/>
            <person name="Yao J."/>
            <person name="Bao L."/>
            <person name="Zhang J."/>
            <person name="Li Y."/>
            <person name="Jiang C."/>
            <person name="Sun L."/>
            <person name="Wang R."/>
            <person name="Zhang Y."/>
            <person name="Zhou T."/>
            <person name="Zeng Q."/>
            <person name="Fu Q."/>
            <person name="Gao S."/>
            <person name="Li N."/>
            <person name="Koren S."/>
            <person name="Jiang Y."/>
            <person name="Zimin A."/>
            <person name="Xu P."/>
            <person name="Phillippy A.M."/>
            <person name="Geng X."/>
            <person name="Song L."/>
            <person name="Sun F."/>
            <person name="Li C."/>
            <person name="Wang X."/>
            <person name="Chen A."/>
            <person name="Jin Y."/>
            <person name="Yuan Z."/>
            <person name="Yang Y."/>
            <person name="Tan S."/>
            <person name="Peatman E."/>
            <person name="Lu J."/>
            <person name="Qin Z."/>
            <person name="Dunham R."/>
            <person name="Li Z."/>
            <person name="Sonstegard T."/>
            <person name="Feng J."/>
            <person name="Danzmann R.G."/>
            <person name="Schroeder S."/>
            <person name="Scheffler B."/>
            <person name="Duke M.V."/>
            <person name="Ballard L."/>
            <person name="Kucuktas H."/>
            <person name="Kaltenboeck L."/>
            <person name="Liu H."/>
            <person name="Armbruster J."/>
            <person name="Xie Y."/>
            <person name="Kirby M.L."/>
            <person name="Tian Y."/>
            <person name="Flanagan M.E."/>
            <person name="Mu W."/>
            <person name="Waldbieser G.C."/>
        </authorList>
    </citation>
    <scope>NUCLEOTIDE SEQUENCE [LARGE SCALE GENOMIC DNA]</scope>
    <source>
        <strain evidence="2">SDA103</strain>
    </source>
</reference>
<dbReference type="GeneID" id="128629229"/>
<feature type="compositionally biased region" description="Polar residues" evidence="1">
    <location>
        <begin position="50"/>
        <end position="59"/>
    </location>
</feature>
<sequence length="245" mass="27607">MERSSEISNVTVIHTDLDHLETGEEDGEEIELADGVDEHIGMGGEDRTTGKQTSGNQISAPDLQQKAELAPVIVHVKPGEWGTKIVDNASDAEHKEMEAPNKDLDKEVEKELEQVELRVSELQAEVAPPVPTEHQSRTALRTQNRPQSNAEFFSVTSREHERKSEILCKDKKTRFSLKMEDKPKEGQCAEKIAEQKVVASSKEEEMKPPKRCPVEQIETKVYGPDPTDWKISLYIKVPKHITSKY</sequence>
<organism evidence="2 3">
    <name type="scientific">Ictalurus punctatus</name>
    <name type="common">Channel catfish</name>
    <name type="synonym">Silurus punctatus</name>
    <dbReference type="NCBI Taxonomy" id="7998"/>
    <lineage>
        <taxon>Eukaryota</taxon>
        <taxon>Metazoa</taxon>
        <taxon>Chordata</taxon>
        <taxon>Craniata</taxon>
        <taxon>Vertebrata</taxon>
        <taxon>Euteleostomi</taxon>
        <taxon>Actinopterygii</taxon>
        <taxon>Neopterygii</taxon>
        <taxon>Teleostei</taxon>
        <taxon>Ostariophysi</taxon>
        <taxon>Siluriformes</taxon>
        <taxon>Ictaluridae</taxon>
        <taxon>Ictalurus</taxon>
    </lineage>
</organism>
<reference evidence="3" key="2">
    <citation type="submission" date="2025-08" db="UniProtKB">
        <authorList>
            <consortium name="RefSeq"/>
        </authorList>
    </citation>
    <scope>IDENTIFICATION</scope>
    <source>
        <tissue evidence="3">Blood</tissue>
    </source>
</reference>
<evidence type="ECO:0000313" key="3">
    <source>
        <dbReference type="RefSeq" id="XP_053532300.1"/>
    </source>
</evidence>